<keyword evidence="10" id="KW-1185">Reference proteome</keyword>
<organism evidence="9 10">
    <name type="scientific">Neorhodopirellula pilleata</name>
    <dbReference type="NCBI Taxonomy" id="2714738"/>
    <lineage>
        <taxon>Bacteria</taxon>
        <taxon>Pseudomonadati</taxon>
        <taxon>Planctomycetota</taxon>
        <taxon>Planctomycetia</taxon>
        <taxon>Pirellulales</taxon>
        <taxon>Pirellulaceae</taxon>
        <taxon>Neorhodopirellula</taxon>
    </lineage>
</organism>
<dbReference type="GO" id="GO:0004674">
    <property type="term" value="F:protein serine/threonine kinase activity"/>
    <property type="evidence" value="ECO:0007669"/>
    <property type="project" value="UniProtKB-EC"/>
</dbReference>
<proteinExistence type="inferred from homology"/>
<dbReference type="PANTHER" id="PTHR43671:SF13">
    <property type="entry name" value="SERINE_THREONINE-PROTEIN KINASE NEK2"/>
    <property type="match status" value="1"/>
</dbReference>
<dbReference type="PROSITE" id="PS50011">
    <property type="entry name" value="PROTEIN_KINASE_DOM"/>
    <property type="match status" value="1"/>
</dbReference>
<dbReference type="RefSeq" id="WP_146579945.1">
    <property type="nucleotide sequence ID" value="NZ_SJPM01000010.1"/>
</dbReference>
<dbReference type="EC" id="2.7.11.1" evidence="2"/>
<dbReference type="InterPro" id="IPR008271">
    <property type="entry name" value="Ser/Thr_kinase_AS"/>
</dbReference>
<protein>
    <recommendedName>
        <fullName evidence="2">non-specific serine/threonine protein kinase</fullName>
        <ecNumber evidence="2">2.7.11.1</ecNumber>
    </recommendedName>
</protein>
<dbReference type="PROSITE" id="PS00107">
    <property type="entry name" value="PROTEIN_KINASE_ATP"/>
    <property type="match status" value="1"/>
</dbReference>
<dbReference type="InterPro" id="IPR017441">
    <property type="entry name" value="Protein_kinase_ATP_BS"/>
</dbReference>
<dbReference type="OrthoDB" id="6111975at2"/>
<evidence type="ECO:0000256" key="4">
    <source>
        <dbReference type="ARBA" id="ARBA00022741"/>
    </source>
</evidence>
<dbReference type="EMBL" id="SJPM01000010">
    <property type="protein sequence ID" value="TWT93122.1"/>
    <property type="molecule type" value="Genomic_DNA"/>
</dbReference>
<gene>
    <name evidence="9" type="primary">pknB_18</name>
    <name evidence="9" type="ORF">Pla100_44390</name>
</gene>
<evidence type="ECO:0000256" key="2">
    <source>
        <dbReference type="ARBA" id="ARBA00012513"/>
    </source>
</evidence>
<evidence type="ECO:0000256" key="3">
    <source>
        <dbReference type="ARBA" id="ARBA00022679"/>
    </source>
</evidence>
<dbReference type="PROSITE" id="PS00108">
    <property type="entry name" value="PROTEIN_KINASE_ST"/>
    <property type="match status" value="1"/>
</dbReference>
<dbReference type="SMART" id="SM00220">
    <property type="entry name" value="S_TKc"/>
    <property type="match status" value="1"/>
</dbReference>
<sequence length="592" mass="65839">MVQSTLLSFSDISEVYLQELRRGNAVKPELLANRFPQFAEQILEELPLMAMLEKGLQVSGTGSVRLPRVPGIDLIGPVGRGATGVVYKAKNRQRNTVCAVKLISLNPENVDPVRLDREIETLTRLKHPHVVEIQSFGMIEDSIYIVMNFVDGCSLDEVVAGDGATLAAYWSGELRRDWCRLGDWGYEIASALDYIHQKGILHRDIKPANLLVDQTGRCWITDFGLAKICETGMTVSRTGQVIGTPRFMAPEQMRGTTDRRSDIYSLGRTLYELAVAGADKRHNLSSIDLPPIKEVNPDFPTELAKIIDKASQPLADRRYQSAGELSVVLERYLSGIRPSDRRRPGKRLTEQQYKKRMRIKHRIAIACSTIAMSAAATFFATRESPPPPKLRPQAELNDPSSQSHFKVLAAALEDNEQGFVGVIGEALKTSMIQKSDTASAADVTNKIDQIVNRLSTEGLKPGELDSIMRGYRESSLLIGNKVLALRPVLKRSGLGFQEKARGERIIGQLAKATVNRKIETTEAERILSSLFQGNTPRLDEIISTQIPDRVLASWLTLVESSFATEFEAIAAEPSRYNDEWENIIDTYFQASD</sequence>
<feature type="domain" description="Protein kinase" evidence="8">
    <location>
        <begin position="72"/>
        <end position="364"/>
    </location>
</feature>
<evidence type="ECO:0000256" key="6">
    <source>
        <dbReference type="ARBA" id="ARBA00022840"/>
    </source>
</evidence>
<dbReference type="PANTHER" id="PTHR43671">
    <property type="entry name" value="SERINE/THREONINE-PROTEIN KINASE NEK"/>
    <property type="match status" value="1"/>
</dbReference>
<dbReference type="InterPro" id="IPR011009">
    <property type="entry name" value="Kinase-like_dom_sf"/>
</dbReference>
<evidence type="ECO:0000259" key="8">
    <source>
        <dbReference type="PROSITE" id="PS50011"/>
    </source>
</evidence>
<dbReference type="CDD" id="cd14014">
    <property type="entry name" value="STKc_PknB_like"/>
    <property type="match status" value="1"/>
</dbReference>
<feature type="binding site" evidence="7">
    <location>
        <position position="101"/>
    </location>
    <ligand>
        <name>ATP</name>
        <dbReference type="ChEBI" id="CHEBI:30616"/>
    </ligand>
</feature>
<reference evidence="9 10" key="1">
    <citation type="submission" date="2019-02" db="EMBL/GenBank/DDBJ databases">
        <title>Deep-cultivation of Planctomycetes and their phenomic and genomic characterization uncovers novel biology.</title>
        <authorList>
            <person name="Wiegand S."/>
            <person name="Jogler M."/>
            <person name="Boedeker C."/>
            <person name="Pinto D."/>
            <person name="Vollmers J."/>
            <person name="Rivas-Marin E."/>
            <person name="Kohn T."/>
            <person name="Peeters S.H."/>
            <person name="Heuer A."/>
            <person name="Rast P."/>
            <person name="Oberbeckmann S."/>
            <person name="Bunk B."/>
            <person name="Jeske O."/>
            <person name="Meyerdierks A."/>
            <person name="Storesund J.E."/>
            <person name="Kallscheuer N."/>
            <person name="Luecker S."/>
            <person name="Lage O.M."/>
            <person name="Pohl T."/>
            <person name="Merkel B.J."/>
            <person name="Hornburger P."/>
            <person name="Mueller R.-W."/>
            <person name="Bruemmer F."/>
            <person name="Labrenz M."/>
            <person name="Spormann A.M."/>
            <person name="Op Den Camp H."/>
            <person name="Overmann J."/>
            <person name="Amann R."/>
            <person name="Jetten M.S.M."/>
            <person name="Mascher T."/>
            <person name="Medema M.H."/>
            <person name="Devos D.P."/>
            <person name="Kaster A.-K."/>
            <person name="Ovreas L."/>
            <person name="Rohde M."/>
            <person name="Galperin M.Y."/>
            <person name="Jogler C."/>
        </authorList>
    </citation>
    <scope>NUCLEOTIDE SEQUENCE [LARGE SCALE GENOMIC DNA]</scope>
    <source>
        <strain evidence="9 10">Pla100</strain>
    </source>
</reference>
<dbReference type="InterPro" id="IPR050660">
    <property type="entry name" value="NEK_Ser/Thr_kinase"/>
</dbReference>
<comment type="caution">
    <text evidence="9">The sequence shown here is derived from an EMBL/GenBank/DDBJ whole genome shotgun (WGS) entry which is preliminary data.</text>
</comment>
<evidence type="ECO:0000313" key="9">
    <source>
        <dbReference type="EMBL" id="TWT93122.1"/>
    </source>
</evidence>
<evidence type="ECO:0000256" key="1">
    <source>
        <dbReference type="ARBA" id="ARBA00010886"/>
    </source>
</evidence>
<dbReference type="AlphaFoldDB" id="A0A5C5ZZX8"/>
<dbReference type="Pfam" id="PF00069">
    <property type="entry name" value="Pkinase"/>
    <property type="match status" value="1"/>
</dbReference>
<keyword evidence="4 7" id="KW-0547">Nucleotide-binding</keyword>
<accession>A0A5C5ZZX8</accession>
<dbReference type="Gene3D" id="1.10.510.10">
    <property type="entry name" value="Transferase(Phosphotransferase) domain 1"/>
    <property type="match status" value="1"/>
</dbReference>
<keyword evidence="5 9" id="KW-0418">Kinase</keyword>
<dbReference type="GO" id="GO:0005524">
    <property type="term" value="F:ATP binding"/>
    <property type="evidence" value="ECO:0007669"/>
    <property type="project" value="UniProtKB-UniRule"/>
</dbReference>
<name>A0A5C5ZZX8_9BACT</name>
<evidence type="ECO:0000256" key="5">
    <source>
        <dbReference type="ARBA" id="ARBA00022777"/>
    </source>
</evidence>
<dbReference type="SUPFAM" id="SSF56112">
    <property type="entry name" value="Protein kinase-like (PK-like)"/>
    <property type="match status" value="1"/>
</dbReference>
<keyword evidence="3 9" id="KW-0808">Transferase</keyword>
<evidence type="ECO:0000256" key="7">
    <source>
        <dbReference type="PROSITE-ProRule" id="PRU10141"/>
    </source>
</evidence>
<dbReference type="InterPro" id="IPR000719">
    <property type="entry name" value="Prot_kinase_dom"/>
</dbReference>
<keyword evidence="6 7" id="KW-0067">ATP-binding</keyword>
<evidence type="ECO:0000313" key="10">
    <source>
        <dbReference type="Proteomes" id="UP000316213"/>
    </source>
</evidence>
<comment type="similarity">
    <text evidence="1">Belongs to the protein kinase superfamily. NEK Ser/Thr protein kinase family. NIMA subfamily.</text>
</comment>
<dbReference type="Proteomes" id="UP000316213">
    <property type="component" value="Unassembled WGS sequence"/>
</dbReference>